<evidence type="ECO:0000256" key="1">
    <source>
        <dbReference type="SAM" id="Phobius"/>
    </source>
</evidence>
<accession>A0A0D8BMU1</accession>
<feature type="transmembrane region" description="Helical" evidence="1">
    <location>
        <begin position="34"/>
        <end position="56"/>
    </location>
</feature>
<reference evidence="2 3" key="2">
    <citation type="journal article" date="2016" name="Genome Announc.">
        <title>Permanent Draft Genome Sequences for Two Variants of Frankia sp. Strain CpI1, the First Frankia Strain Isolated from Root Nodules of Comptonia peregrina.</title>
        <authorList>
            <person name="Oshone R."/>
            <person name="Hurst S.G.IV."/>
            <person name="Abebe-Akele F."/>
            <person name="Simpson S."/>
            <person name="Morris K."/>
            <person name="Thomas W.K."/>
            <person name="Tisa L.S."/>
        </authorList>
    </citation>
    <scope>NUCLEOTIDE SEQUENCE [LARGE SCALE GENOMIC DNA]</scope>
    <source>
        <strain evidence="3">CpI1-S</strain>
    </source>
</reference>
<dbReference type="EMBL" id="JYFN01000002">
    <property type="protein sequence ID" value="KJE25319.1"/>
    <property type="molecule type" value="Genomic_DNA"/>
</dbReference>
<keyword evidence="1" id="KW-1133">Transmembrane helix</keyword>
<evidence type="ECO:0000313" key="3">
    <source>
        <dbReference type="Proteomes" id="UP000032545"/>
    </source>
</evidence>
<keyword evidence="3" id="KW-1185">Reference proteome</keyword>
<gene>
    <name evidence="2" type="ORF">FF36_00452</name>
</gene>
<dbReference type="RefSeq" id="WP_044883205.1">
    <property type="nucleotide sequence ID" value="NZ_JYFN01000002.1"/>
</dbReference>
<dbReference type="AlphaFoldDB" id="A0A0D8BMU1"/>
<proteinExistence type="predicted"/>
<comment type="caution">
    <text evidence="2">The sequence shown here is derived from an EMBL/GenBank/DDBJ whole genome shotgun (WGS) entry which is preliminary data.</text>
</comment>
<dbReference type="Proteomes" id="UP000032545">
    <property type="component" value="Unassembled WGS sequence"/>
</dbReference>
<feature type="transmembrane region" description="Helical" evidence="1">
    <location>
        <begin position="7"/>
        <end position="28"/>
    </location>
</feature>
<reference evidence="3" key="1">
    <citation type="submission" date="2015-02" db="EMBL/GenBank/DDBJ databases">
        <title>Draft Genome of Frankia sp. CpI1-S.</title>
        <authorList>
            <person name="Oshone R.T."/>
            <person name="Ngom M."/>
            <person name="Ghodhbane-Gtari F."/>
            <person name="Gtari M."/>
            <person name="Morris K."/>
            <person name="Thomas K."/>
            <person name="Sen A."/>
            <person name="Tisa L.S."/>
        </authorList>
    </citation>
    <scope>NUCLEOTIDE SEQUENCE [LARGE SCALE GENOMIC DNA]</scope>
    <source>
        <strain evidence="3">CpI1-S</strain>
    </source>
</reference>
<keyword evidence="1" id="KW-0472">Membrane</keyword>
<dbReference type="PATRIC" id="fig|1502723.3.peg.500"/>
<protein>
    <submittedName>
        <fullName evidence="2">Uncharacterized protein</fullName>
    </submittedName>
</protein>
<keyword evidence="1" id="KW-0812">Transmembrane</keyword>
<organism evidence="2 3">
    <name type="scientific">Frankia torreyi</name>
    <dbReference type="NCBI Taxonomy" id="1856"/>
    <lineage>
        <taxon>Bacteria</taxon>
        <taxon>Bacillati</taxon>
        <taxon>Actinomycetota</taxon>
        <taxon>Actinomycetes</taxon>
        <taxon>Frankiales</taxon>
        <taxon>Frankiaceae</taxon>
        <taxon>Frankia</taxon>
    </lineage>
</organism>
<sequence length="184" mass="19883">MRTRHRRAWGTVGIGVLLMVVAFPVGLIGDGGLAIAPFAFGALAVAGGLVALVHVARMRFLLARNPWTVRPCRFGSVGGGNGQPTLVLWPPEPPSDSEQLGPAAVEPRGPYEAVMSVVSVVWRWGALEACDGATVWFVGSRRWGGVVAAPGTMELFWVRPLRIPPLRWFLARRVLDAGGQRNRR</sequence>
<name>A0A0D8BMU1_9ACTN</name>
<evidence type="ECO:0000313" key="2">
    <source>
        <dbReference type="EMBL" id="KJE25319.1"/>
    </source>
</evidence>